<dbReference type="Gene3D" id="3.80.10.10">
    <property type="entry name" value="Ribonuclease Inhibitor"/>
    <property type="match status" value="1"/>
</dbReference>
<evidence type="ECO:0000313" key="13">
    <source>
        <dbReference type="Proteomes" id="UP000237000"/>
    </source>
</evidence>
<protein>
    <submittedName>
        <fullName evidence="12">LRR domain containing protein</fullName>
    </submittedName>
</protein>
<organism evidence="12 13">
    <name type="scientific">Trema orientale</name>
    <name type="common">Charcoal tree</name>
    <name type="synonym">Celtis orientalis</name>
    <dbReference type="NCBI Taxonomy" id="63057"/>
    <lineage>
        <taxon>Eukaryota</taxon>
        <taxon>Viridiplantae</taxon>
        <taxon>Streptophyta</taxon>
        <taxon>Embryophyta</taxon>
        <taxon>Tracheophyta</taxon>
        <taxon>Spermatophyta</taxon>
        <taxon>Magnoliopsida</taxon>
        <taxon>eudicotyledons</taxon>
        <taxon>Gunneridae</taxon>
        <taxon>Pentapetalae</taxon>
        <taxon>rosids</taxon>
        <taxon>fabids</taxon>
        <taxon>Rosales</taxon>
        <taxon>Cannabaceae</taxon>
        <taxon>Trema</taxon>
    </lineage>
</organism>
<dbReference type="OrthoDB" id="1706439at2759"/>
<reference evidence="13" key="1">
    <citation type="submission" date="2016-06" db="EMBL/GenBank/DDBJ databases">
        <title>Parallel loss of symbiosis genes in relatives of nitrogen-fixing non-legume Parasponia.</title>
        <authorList>
            <person name="Van Velzen R."/>
            <person name="Holmer R."/>
            <person name="Bu F."/>
            <person name="Rutten L."/>
            <person name="Van Zeijl A."/>
            <person name="Liu W."/>
            <person name="Santuari L."/>
            <person name="Cao Q."/>
            <person name="Sharma T."/>
            <person name="Shen D."/>
            <person name="Roswanjaya Y."/>
            <person name="Wardhani T."/>
            <person name="Kalhor M.S."/>
            <person name="Jansen J."/>
            <person name="Van den Hoogen J."/>
            <person name="Gungor B."/>
            <person name="Hartog M."/>
            <person name="Hontelez J."/>
            <person name="Verver J."/>
            <person name="Yang W.-C."/>
            <person name="Schijlen E."/>
            <person name="Repin R."/>
            <person name="Schilthuizen M."/>
            <person name="Schranz E."/>
            <person name="Heidstra R."/>
            <person name="Miyata K."/>
            <person name="Fedorova E."/>
            <person name="Kohlen W."/>
            <person name="Bisseling T."/>
            <person name="Smit S."/>
            <person name="Geurts R."/>
        </authorList>
    </citation>
    <scope>NUCLEOTIDE SEQUENCE [LARGE SCALE GENOMIC DNA]</scope>
    <source>
        <strain evidence="13">cv. RG33-2</strain>
    </source>
</reference>
<proteinExistence type="predicted"/>
<evidence type="ECO:0000256" key="9">
    <source>
        <dbReference type="ARBA" id="ARBA00023180"/>
    </source>
</evidence>
<keyword evidence="4 10" id="KW-0732">Signal</keyword>
<keyword evidence="2" id="KW-0433">Leucine-rich repeat</keyword>
<evidence type="ECO:0000256" key="2">
    <source>
        <dbReference type="ARBA" id="ARBA00022614"/>
    </source>
</evidence>
<dbReference type="Proteomes" id="UP000237000">
    <property type="component" value="Unassembled WGS sequence"/>
</dbReference>
<dbReference type="InParanoid" id="A0A2P5EQH4"/>
<name>A0A2P5EQH4_TREOI</name>
<keyword evidence="13" id="KW-1185">Reference proteome</keyword>
<dbReference type="SUPFAM" id="SSF52058">
    <property type="entry name" value="L domain-like"/>
    <property type="match status" value="1"/>
</dbReference>
<dbReference type="InterPro" id="IPR046956">
    <property type="entry name" value="RLP23-like"/>
</dbReference>
<comment type="caution">
    <text evidence="12">The sequence shown here is derived from an EMBL/GenBank/DDBJ whole genome shotgun (WGS) entry which is preliminary data.</text>
</comment>
<feature type="domain" description="Leucine-rich repeat-containing N-terminal plant-type" evidence="11">
    <location>
        <begin position="60"/>
        <end position="81"/>
    </location>
</feature>
<evidence type="ECO:0000256" key="4">
    <source>
        <dbReference type="ARBA" id="ARBA00022729"/>
    </source>
</evidence>
<dbReference type="AlphaFoldDB" id="A0A2P5EQH4"/>
<accession>A0A2P5EQH4</accession>
<dbReference type="InterPro" id="IPR013210">
    <property type="entry name" value="LRR_N_plant-typ"/>
</dbReference>
<dbReference type="InterPro" id="IPR032675">
    <property type="entry name" value="LRR_dom_sf"/>
</dbReference>
<dbReference type="PANTHER" id="PTHR48061">
    <property type="entry name" value="LEUCINE-RICH REPEAT RECEPTOR PROTEIN KINASE EMS1-LIKE-RELATED"/>
    <property type="match status" value="1"/>
</dbReference>
<keyword evidence="3" id="KW-0812">Transmembrane</keyword>
<dbReference type="Pfam" id="PF00560">
    <property type="entry name" value="LRR_1"/>
    <property type="match status" value="1"/>
</dbReference>
<feature type="signal peptide" evidence="10">
    <location>
        <begin position="1"/>
        <end position="20"/>
    </location>
</feature>
<keyword evidence="6" id="KW-1133">Transmembrane helix</keyword>
<feature type="chain" id="PRO_5015195232" evidence="10">
    <location>
        <begin position="21"/>
        <end position="203"/>
    </location>
</feature>
<keyword evidence="8" id="KW-0675">Receptor</keyword>
<dbReference type="STRING" id="63057.A0A2P5EQH4"/>
<dbReference type="PANTHER" id="PTHR48061:SF46">
    <property type="entry name" value="LEUCINE-RICH REPEAT-CONTAINING N-TERMINAL PLANT-TYPE DOMAIN-CONTAINING PROTEIN"/>
    <property type="match status" value="1"/>
</dbReference>
<keyword evidence="9" id="KW-0325">Glycoprotein</keyword>
<sequence>MRLIMYVLLFLILVSQGIHCLQCHQDERSALLQLKSSFTIGTFTDFYDCDDQYYESTWRPKTDSWDENTNCCTAWSGVTCDNASGHVIKLDLSCSRILGTLSSNNSLFFLNHLQRLDLSRNDFRGSPISSKFGQFKNMTHLVLSESNFSGLVPLEISNLSNLVSFELSSYEISATAEMEAATFKAIVQNLKSLKQLLLASVYM</sequence>
<evidence type="ECO:0000256" key="5">
    <source>
        <dbReference type="ARBA" id="ARBA00022737"/>
    </source>
</evidence>
<feature type="domain" description="Leucine-rich repeat-containing N-terminal plant-type" evidence="11">
    <location>
        <begin position="24"/>
        <end position="39"/>
    </location>
</feature>
<evidence type="ECO:0000256" key="7">
    <source>
        <dbReference type="ARBA" id="ARBA00023136"/>
    </source>
</evidence>
<dbReference type="GO" id="GO:0016020">
    <property type="term" value="C:membrane"/>
    <property type="evidence" value="ECO:0007669"/>
    <property type="project" value="UniProtKB-SubCell"/>
</dbReference>
<keyword evidence="7" id="KW-0472">Membrane</keyword>
<dbReference type="EMBL" id="JXTC01000113">
    <property type="protein sequence ID" value="PON87776.1"/>
    <property type="molecule type" value="Genomic_DNA"/>
</dbReference>
<comment type="subcellular location">
    <subcellularLocation>
        <location evidence="1">Membrane</location>
        <topology evidence="1">Single-pass type I membrane protein</topology>
    </subcellularLocation>
</comment>
<evidence type="ECO:0000259" key="11">
    <source>
        <dbReference type="Pfam" id="PF08263"/>
    </source>
</evidence>
<evidence type="ECO:0000256" key="1">
    <source>
        <dbReference type="ARBA" id="ARBA00004479"/>
    </source>
</evidence>
<dbReference type="InterPro" id="IPR001611">
    <property type="entry name" value="Leu-rich_rpt"/>
</dbReference>
<evidence type="ECO:0000256" key="6">
    <source>
        <dbReference type="ARBA" id="ARBA00022989"/>
    </source>
</evidence>
<keyword evidence="5" id="KW-0677">Repeat</keyword>
<evidence type="ECO:0000256" key="3">
    <source>
        <dbReference type="ARBA" id="ARBA00022692"/>
    </source>
</evidence>
<gene>
    <name evidence="12" type="ORF">TorRG33x02_164710</name>
</gene>
<evidence type="ECO:0000256" key="8">
    <source>
        <dbReference type="ARBA" id="ARBA00023170"/>
    </source>
</evidence>
<dbReference type="Pfam" id="PF08263">
    <property type="entry name" value="LRRNT_2"/>
    <property type="match status" value="2"/>
</dbReference>
<evidence type="ECO:0000313" key="12">
    <source>
        <dbReference type="EMBL" id="PON87776.1"/>
    </source>
</evidence>
<evidence type="ECO:0000256" key="10">
    <source>
        <dbReference type="SAM" id="SignalP"/>
    </source>
</evidence>